<reference evidence="1" key="2">
    <citation type="submission" date="2024-01" db="EMBL/GenBank/DDBJ databases">
        <title>Comparative genomics of Cryptococcus and Kwoniella reveals pathogenesis evolution and contrasting modes of karyotype evolution via chromosome fusion or intercentromeric recombination.</title>
        <authorList>
            <person name="Coelho M.A."/>
            <person name="David-Palma M."/>
            <person name="Shea T."/>
            <person name="Bowers K."/>
            <person name="McGinley-Smith S."/>
            <person name="Mohammad A.W."/>
            <person name="Gnirke A."/>
            <person name="Yurkov A.M."/>
            <person name="Nowrousian M."/>
            <person name="Sun S."/>
            <person name="Cuomo C.A."/>
            <person name="Heitman J."/>
        </authorList>
    </citation>
    <scope>NUCLEOTIDE SEQUENCE</scope>
    <source>
        <strain evidence="1">CBS 12478</strain>
    </source>
</reference>
<keyword evidence="2" id="KW-1185">Reference proteome</keyword>
<dbReference type="Proteomes" id="UP000322225">
    <property type="component" value="Chromosome 8"/>
</dbReference>
<dbReference type="EMBL" id="CP144058">
    <property type="protein sequence ID" value="WWD20296.1"/>
    <property type="molecule type" value="Genomic_DNA"/>
</dbReference>
<evidence type="ECO:0000313" key="2">
    <source>
        <dbReference type="Proteomes" id="UP000322225"/>
    </source>
</evidence>
<sequence>MSIHIPPPPCHSALAIAHRGSGVSEYVLRETGQAVGSEDEGVVALWQGLLGCDEKGRDCEQALDEFWSGWEERTWD</sequence>
<name>A0AAJ8LKI6_9TREE</name>
<accession>A0AAJ8LKI6</accession>
<dbReference type="RefSeq" id="XP_065823626.1">
    <property type="nucleotide sequence ID" value="XM_065967554.1"/>
</dbReference>
<gene>
    <name evidence="1" type="ORF">CI109_104772</name>
</gene>
<reference evidence="1" key="1">
    <citation type="submission" date="2017-08" db="EMBL/GenBank/DDBJ databases">
        <authorList>
            <person name="Cuomo C."/>
            <person name="Billmyre B."/>
            <person name="Heitman J."/>
        </authorList>
    </citation>
    <scope>NUCLEOTIDE SEQUENCE</scope>
    <source>
        <strain evidence="1">CBS 12478</strain>
    </source>
</reference>
<protein>
    <submittedName>
        <fullName evidence="1">Uncharacterized protein</fullName>
    </submittedName>
</protein>
<evidence type="ECO:0000313" key="1">
    <source>
        <dbReference type="EMBL" id="WWD20296.1"/>
    </source>
</evidence>
<dbReference type="GeneID" id="90829991"/>
<proteinExistence type="predicted"/>
<dbReference type="AlphaFoldDB" id="A0AAJ8LKI6"/>
<organism evidence="1 2">
    <name type="scientific">Kwoniella shandongensis</name>
    <dbReference type="NCBI Taxonomy" id="1734106"/>
    <lineage>
        <taxon>Eukaryota</taxon>
        <taxon>Fungi</taxon>
        <taxon>Dikarya</taxon>
        <taxon>Basidiomycota</taxon>
        <taxon>Agaricomycotina</taxon>
        <taxon>Tremellomycetes</taxon>
        <taxon>Tremellales</taxon>
        <taxon>Cryptococcaceae</taxon>
        <taxon>Kwoniella</taxon>
    </lineage>
</organism>
<dbReference type="KEGG" id="ksn:90829991"/>